<comment type="caution">
    <text evidence="1">The sequence shown here is derived from an EMBL/GenBank/DDBJ whole genome shotgun (WGS) entry which is preliminary data.</text>
</comment>
<dbReference type="EMBL" id="LWRY01000137">
    <property type="protein sequence ID" value="OCX71344.1"/>
    <property type="molecule type" value="Genomic_DNA"/>
</dbReference>
<proteinExistence type="predicted"/>
<protein>
    <submittedName>
        <fullName evidence="1">Uncharacterized protein</fullName>
    </submittedName>
</protein>
<name>A0A1C2I5T4_ACITH</name>
<evidence type="ECO:0000313" key="1">
    <source>
        <dbReference type="EMBL" id="OCX71344.1"/>
    </source>
</evidence>
<dbReference type="NCBIfam" id="NF040700">
    <property type="entry name" value="VPA1262_N_dom"/>
    <property type="match status" value="1"/>
</dbReference>
<reference evidence="1" key="1">
    <citation type="journal article" date="2016" name="Int. J. Mol. Sci.">
        <title>Comparative genomics of the extreme acidophile Acidithiobacillus thiooxidans reveals intraspecific divergence and niche adaptation.</title>
        <authorList>
            <person name="Zhang X."/>
            <person name="Feng X."/>
            <person name="Tao J."/>
            <person name="Ma L."/>
            <person name="Xiao Y."/>
            <person name="Liang Y."/>
            <person name="Liu X."/>
            <person name="Yin H."/>
        </authorList>
    </citation>
    <scope>NUCLEOTIDE SEQUENCE [LARGE SCALE GENOMIC DNA]</scope>
    <source>
        <strain evidence="1">DXS-W</strain>
    </source>
</reference>
<gene>
    <name evidence="1" type="ORF">A6M23_12000</name>
</gene>
<evidence type="ECO:0000313" key="2">
    <source>
        <dbReference type="Proteomes" id="UP000095008"/>
    </source>
</evidence>
<sequence>MDSHEDGDTVVEHLNRTDSTQQAATWRKAATDYHGALVRLVTMRAEKKQYLLFGYVELFPRDIPVPESFNAGEKPWAVPNFGGDVTLAVSARKMSIVEALAWYEAAAQGCVTIPLPVPIELAAPSLGVEPSLGLFSVGETVPFAAQWHDRPRIHRLVPMTLPTEAVLSLGSSTAAREWLTANAGFDPFDYEEWLASLSLIAPDPLLTGVSHFALERNPDGSECVVLQAHRRRYEYYPDADADALNIVLLQRRPSGWAEIMPTSLDSDGFAIKNYPEPVSETGYAISCPIRGLLRMVPPTMWIGQISVGLGVVNTVFDVEVPSGGRRKPAARYLTTRLNEAGGVQVGEALPHSGAIRIVELQEARKDRIKRQSAPQRLFGSYDYDKEELSEDELKRMRSEAEAYVADLVAMAQCRVIFVDPDFGVREFQNYALRVMRDGVTVKILTGAPHMRKARPIDDITDTSTEEQTAPSAPPGILLLRQLQSVQRKLGPGAPEVFVMPGSRKPIFHDRFLVTDDIVWASGPSFNELGERIGIISQVHEPRNVIAAVELTLSRATPLAKWVDENLPKDSNGDRQ</sequence>
<dbReference type="OrthoDB" id="1467909at2"/>
<accession>A0A1C2I5T4</accession>
<keyword evidence="2" id="KW-1185">Reference proteome</keyword>
<organism evidence="1 2">
    <name type="scientific">Acidithiobacillus thiooxidans</name>
    <name type="common">Thiobacillus thiooxidans</name>
    <dbReference type="NCBI Taxonomy" id="930"/>
    <lineage>
        <taxon>Bacteria</taxon>
        <taxon>Pseudomonadati</taxon>
        <taxon>Pseudomonadota</taxon>
        <taxon>Acidithiobacillia</taxon>
        <taxon>Acidithiobacillales</taxon>
        <taxon>Acidithiobacillaceae</taxon>
        <taxon>Acidithiobacillus</taxon>
    </lineage>
</organism>
<dbReference type="Proteomes" id="UP000095008">
    <property type="component" value="Unassembled WGS sequence"/>
</dbReference>
<dbReference type="AlphaFoldDB" id="A0A1C2I5T4"/>
<dbReference type="RefSeq" id="WP_065974278.1">
    <property type="nucleotide sequence ID" value="NZ_LWRY01000137.1"/>
</dbReference>